<protein>
    <submittedName>
        <fullName evidence="1">Uncharacterized protein</fullName>
    </submittedName>
</protein>
<sequence>MTITYADVDVPPPPRLSFSCDISAMNRMWDDDADLAIWDHSSPLVIVGVSIPVSYWKLNLIQQYRKYAPEQFWLVFSKEDGQKQPLSVIIRQIRSSRKVLDQSIANLARHELGTRFEETFTYRKGGKYYVCQKASSIARLYEKMDVDL</sequence>
<dbReference type="Proteomes" id="UP000193067">
    <property type="component" value="Unassembled WGS sequence"/>
</dbReference>
<reference evidence="1 2" key="1">
    <citation type="journal article" date="2015" name="Biotechnol. Biofuels">
        <title>Enhanced degradation of softwood versus hardwood by the white-rot fungus Pycnoporus coccineus.</title>
        <authorList>
            <person name="Couturier M."/>
            <person name="Navarro D."/>
            <person name="Chevret D."/>
            <person name="Henrissat B."/>
            <person name="Piumi F."/>
            <person name="Ruiz-Duenas F.J."/>
            <person name="Martinez A.T."/>
            <person name="Grigoriev I.V."/>
            <person name="Riley R."/>
            <person name="Lipzen A."/>
            <person name="Berrin J.G."/>
            <person name="Master E.R."/>
            <person name="Rosso M.N."/>
        </authorList>
    </citation>
    <scope>NUCLEOTIDE SEQUENCE [LARGE SCALE GENOMIC DNA]</scope>
    <source>
        <strain evidence="1 2">BRFM310</strain>
    </source>
</reference>
<dbReference type="EMBL" id="KZ084193">
    <property type="protein sequence ID" value="OSC96295.1"/>
    <property type="molecule type" value="Genomic_DNA"/>
</dbReference>
<dbReference type="AlphaFoldDB" id="A0A1Y2I589"/>
<gene>
    <name evidence="1" type="ORF">PYCCODRAFT_1379449</name>
</gene>
<keyword evidence="2" id="KW-1185">Reference proteome</keyword>
<proteinExistence type="predicted"/>
<name>A0A1Y2I589_TRAC3</name>
<accession>A0A1Y2I589</accession>
<evidence type="ECO:0000313" key="1">
    <source>
        <dbReference type="EMBL" id="OSC96295.1"/>
    </source>
</evidence>
<organism evidence="1 2">
    <name type="scientific">Trametes coccinea (strain BRFM310)</name>
    <name type="common">Pycnoporus coccineus</name>
    <dbReference type="NCBI Taxonomy" id="1353009"/>
    <lineage>
        <taxon>Eukaryota</taxon>
        <taxon>Fungi</taxon>
        <taxon>Dikarya</taxon>
        <taxon>Basidiomycota</taxon>
        <taxon>Agaricomycotina</taxon>
        <taxon>Agaricomycetes</taxon>
        <taxon>Polyporales</taxon>
        <taxon>Polyporaceae</taxon>
        <taxon>Trametes</taxon>
    </lineage>
</organism>
<evidence type="ECO:0000313" key="2">
    <source>
        <dbReference type="Proteomes" id="UP000193067"/>
    </source>
</evidence>
<dbReference type="OrthoDB" id="3210866at2759"/>